<evidence type="ECO:0000256" key="1">
    <source>
        <dbReference type="ARBA" id="ARBA00010641"/>
    </source>
</evidence>
<dbReference type="InterPro" id="IPR039425">
    <property type="entry name" value="RNA_pol_sigma-70-like"/>
</dbReference>
<feature type="domain" description="RNA polymerase sigma-70 region 2" evidence="5">
    <location>
        <begin position="27"/>
        <end position="96"/>
    </location>
</feature>
<accession>A0A1T5A099</accession>
<evidence type="ECO:0000256" key="4">
    <source>
        <dbReference type="ARBA" id="ARBA00023163"/>
    </source>
</evidence>
<dbReference type="GO" id="GO:0006352">
    <property type="term" value="P:DNA-templated transcription initiation"/>
    <property type="evidence" value="ECO:0007669"/>
    <property type="project" value="InterPro"/>
</dbReference>
<evidence type="ECO:0000256" key="3">
    <source>
        <dbReference type="ARBA" id="ARBA00023082"/>
    </source>
</evidence>
<keyword evidence="4" id="KW-0804">Transcription</keyword>
<dbReference type="Pfam" id="PF04542">
    <property type="entry name" value="Sigma70_r2"/>
    <property type="match status" value="1"/>
</dbReference>
<keyword evidence="2" id="KW-0805">Transcription regulation</keyword>
<dbReference type="SUPFAM" id="SSF88946">
    <property type="entry name" value="Sigma2 domain of RNA polymerase sigma factors"/>
    <property type="match status" value="1"/>
</dbReference>
<feature type="domain" description="RNA polymerase sigma factor 70 region 4 type 2" evidence="6">
    <location>
        <begin position="135"/>
        <end position="187"/>
    </location>
</feature>
<dbReference type="InterPro" id="IPR013324">
    <property type="entry name" value="RNA_pol_sigma_r3/r4-like"/>
</dbReference>
<dbReference type="InterPro" id="IPR013325">
    <property type="entry name" value="RNA_pol_sigma_r2"/>
</dbReference>
<name>A0A1T5A099_9SPHI</name>
<dbReference type="SUPFAM" id="SSF88659">
    <property type="entry name" value="Sigma3 and sigma4 domains of RNA polymerase sigma factors"/>
    <property type="match status" value="1"/>
</dbReference>
<dbReference type="OrthoDB" id="654988at2"/>
<protein>
    <submittedName>
        <fullName evidence="7">RNA polymerase sigma-70 factor, ECF subfamily</fullName>
    </submittedName>
</protein>
<dbReference type="Proteomes" id="UP000190541">
    <property type="component" value="Unassembled WGS sequence"/>
</dbReference>
<keyword evidence="3" id="KW-0731">Sigma factor</keyword>
<dbReference type="NCBIfam" id="TIGR02937">
    <property type="entry name" value="sigma70-ECF"/>
    <property type="match status" value="1"/>
</dbReference>
<dbReference type="InterPro" id="IPR007627">
    <property type="entry name" value="RNA_pol_sigma70_r2"/>
</dbReference>
<evidence type="ECO:0000259" key="6">
    <source>
        <dbReference type="Pfam" id="PF08281"/>
    </source>
</evidence>
<sequence>MLYFAGVKTAKQGSIQIEAPASAEQLFEQLHERFWSVLFRLACKKLGDRDEAYDLLQELFLELWNKRDVFPLHQLSLAWLKKRLWYKLITYFRTQGFQQRHLENFRIFMACEQPVVQPGESIDQVFESQFETVMDAIALAVAQMPDRMREVFLLNREQHFTIDEIADHLNLSPNTVRNHLHIAMKRLRKSLEAQNLSTLSIALLWWIISG</sequence>
<dbReference type="AlphaFoldDB" id="A0A1T5A099"/>
<dbReference type="InterPro" id="IPR013249">
    <property type="entry name" value="RNA_pol_sigma70_r4_t2"/>
</dbReference>
<dbReference type="InterPro" id="IPR036388">
    <property type="entry name" value="WH-like_DNA-bd_sf"/>
</dbReference>
<evidence type="ECO:0000313" key="8">
    <source>
        <dbReference type="Proteomes" id="UP000190541"/>
    </source>
</evidence>
<dbReference type="Gene3D" id="1.10.1740.10">
    <property type="match status" value="1"/>
</dbReference>
<dbReference type="STRING" id="623280.SAMN05660226_00380"/>
<dbReference type="PANTHER" id="PTHR43133">
    <property type="entry name" value="RNA POLYMERASE ECF-TYPE SIGMA FACTO"/>
    <property type="match status" value="1"/>
</dbReference>
<proteinExistence type="inferred from homology"/>
<dbReference type="Pfam" id="PF08281">
    <property type="entry name" value="Sigma70_r4_2"/>
    <property type="match status" value="1"/>
</dbReference>
<dbReference type="PANTHER" id="PTHR43133:SF46">
    <property type="entry name" value="RNA POLYMERASE SIGMA-70 FACTOR ECF SUBFAMILY"/>
    <property type="match status" value="1"/>
</dbReference>
<comment type="similarity">
    <text evidence="1">Belongs to the sigma-70 factor family. ECF subfamily.</text>
</comment>
<dbReference type="InterPro" id="IPR014284">
    <property type="entry name" value="RNA_pol_sigma-70_dom"/>
</dbReference>
<dbReference type="GO" id="GO:0016987">
    <property type="term" value="F:sigma factor activity"/>
    <property type="evidence" value="ECO:0007669"/>
    <property type="project" value="UniProtKB-KW"/>
</dbReference>
<evidence type="ECO:0000259" key="5">
    <source>
        <dbReference type="Pfam" id="PF04542"/>
    </source>
</evidence>
<dbReference type="Gene3D" id="1.10.10.10">
    <property type="entry name" value="Winged helix-like DNA-binding domain superfamily/Winged helix DNA-binding domain"/>
    <property type="match status" value="1"/>
</dbReference>
<evidence type="ECO:0000256" key="2">
    <source>
        <dbReference type="ARBA" id="ARBA00023015"/>
    </source>
</evidence>
<organism evidence="7 8">
    <name type="scientific">Parapedobacter luteus</name>
    <dbReference type="NCBI Taxonomy" id="623280"/>
    <lineage>
        <taxon>Bacteria</taxon>
        <taxon>Pseudomonadati</taxon>
        <taxon>Bacteroidota</taxon>
        <taxon>Sphingobacteriia</taxon>
        <taxon>Sphingobacteriales</taxon>
        <taxon>Sphingobacteriaceae</taxon>
        <taxon>Parapedobacter</taxon>
    </lineage>
</organism>
<evidence type="ECO:0000313" key="7">
    <source>
        <dbReference type="EMBL" id="SKB28454.1"/>
    </source>
</evidence>
<reference evidence="7 8" key="1">
    <citation type="submission" date="2017-02" db="EMBL/GenBank/DDBJ databases">
        <authorList>
            <person name="Peterson S.W."/>
        </authorList>
    </citation>
    <scope>NUCLEOTIDE SEQUENCE [LARGE SCALE GENOMIC DNA]</scope>
    <source>
        <strain evidence="7 8">DSM 22899</strain>
    </source>
</reference>
<dbReference type="EMBL" id="FUYS01000001">
    <property type="protein sequence ID" value="SKB28454.1"/>
    <property type="molecule type" value="Genomic_DNA"/>
</dbReference>
<dbReference type="CDD" id="cd06171">
    <property type="entry name" value="Sigma70_r4"/>
    <property type="match status" value="1"/>
</dbReference>
<keyword evidence="8" id="KW-1185">Reference proteome</keyword>
<dbReference type="GO" id="GO:0003677">
    <property type="term" value="F:DNA binding"/>
    <property type="evidence" value="ECO:0007669"/>
    <property type="project" value="InterPro"/>
</dbReference>
<gene>
    <name evidence="7" type="ORF">SAMN05660226_00380</name>
</gene>